<feature type="region of interest" description="Disordered" evidence="1">
    <location>
        <begin position="178"/>
        <end position="273"/>
    </location>
</feature>
<sequence>MVEFEILPLNNMGSATFPWDQLKAESLRSVCRDVGIQGRTRDVMINFLKSVEMHGLDDALRLHSEETHTSAKPATTATSPAFLTPKRSREPVISDYNTRHRDKRVRLSDPGPGASRKRVRVSKKIETKQPQTSVAAPSRSLGGLKSAMKKKTPAKPVRREIFDGVLLRKLSLALDKNTLEDDQGDDSASGRDNDKMGDEFSGIAPSVPDETLNGEENGLPSRGESSLADSNKENELIFTSSTEDEAEQQEHDELSNTEGTSQPTHRGRYVPTTIRDRLLMSFRSPRHSNSDNRVV</sequence>
<keyword evidence="3" id="KW-1185">Reference proteome</keyword>
<proteinExistence type="predicted"/>
<reference evidence="2" key="1">
    <citation type="submission" date="2020-11" db="EMBL/GenBank/DDBJ databases">
        <authorList>
            <consortium name="DOE Joint Genome Institute"/>
            <person name="Ahrendt S."/>
            <person name="Riley R."/>
            <person name="Andreopoulos W."/>
            <person name="Labutti K."/>
            <person name="Pangilinan J."/>
            <person name="Ruiz-Duenas F.J."/>
            <person name="Barrasa J.M."/>
            <person name="Sanchez-Garcia M."/>
            <person name="Camarero S."/>
            <person name="Miyauchi S."/>
            <person name="Serrano A."/>
            <person name="Linde D."/>
            <person name="Babiker R."/>
            <person name="Drula E."/>
            <person name="Ayuso-Fernandez I."/>
            <person name="Pacheco R."/>
            <person name="Padilla G."/>
            <person name="Ferreira P."/>
            <person name="Barriuso J."/>
            <person name="Kellner H."/>
            <person name="Castanera R."/>
            <person name="Alfaro M."/>
            <person name="Ramirez L."/>
            <person name="Pisabarro A.G."/>
            <person name="Kuo A."/>
            <person name="Tritt A."/>
            <person name="Lipzen A."/>
            <person name="He G."/>
            <person name="Yan M."/>
            <person name="Ng V."/>
            <person name="Cullen D."/>
            <person name="Martin F."/>
            <person name="Rosso M.-N."/>
            <person name="Henrissat B."/>
            <person name="Hibbett D."/>
            <person name="Martinez A.T."/>
            <person name="Grigoriev I.V."/>
        </authorList>
    </citation>
    <scope>NUCLEOTIDE SEQUENCE</scope>
    <source>
        <strain evidence="2">CBS 247.69</strain>
    </source>
</reference>
<name>A0A9P6CNB7_9AGAR</name>
<feature type="region of interest" description="Disordered" evidence="1">
    <location>
        <begin position="66"/>
        <end position="90"/>
    </location>
</feature>
<organism evidence="2 3">
    <name type="scientific">Collybia nuda</name>
    <dbReference type="NCBI Taxonomy" id="64659"/>
    <lineage>
        <taxon>Eukaryota</taxon>
        <taxon>Fungi</taxon>
        <taxon>Dikarya</taxon>
        <taxon>Basidiomycota</taxon>
        <taxon>Agaricomycotina</taxon>
        <taxon>Agaricomycetes</taxon>
        <taxon>Agaricomycetidae</taxon>
        <taxon>Agaricales</taxon>
        <taxon>Tricholomatineae</taxon>
        <taxon>Clitocybaceae</taxon>
        <taxon>Collybia</taxon>
    </lineage>
</organism>
<comment type="caution">
    <text evidence="2">The sequence shown here is derived from an EMBL/GenBank/DDBJ whole genome shotgun (WGS) entry which is preliminary data.</text>
</comment>
<accession>A0A9P6CNB7</accession>
<dbReference type="EMBL" id="MU150240">
    <property type="protein sequence ID" value="KAF9466809.1"/>
    <property type="molecule type" value="Genomic_DNA"/>
</dbReference>
<dbReference type="Proteomes" id="UP000807353">
    <property type="component" value="Unassembled WGS sequence"/>
</dbReference>
<evidence type="ECO:0000256" key="1">
    <source>
        <dbReference type="SAM" id="MobiDB-lite"/>
    </source>
</evidence>
<evidence type="ECO:0000313" key="2">
    <source>
        <dbReference type="EMBL" id="KAF9466809.1"/>
    </source>
</evidence>
<gene>
    <name evidence="2" type="ORF">BDZ94DRAFT_140133</name>
</gene>
<dbReference type="AlphaFoldDB" id="A0A9P6CNB7"/>
<feature type="region of interest" description="Disordered" evidence="1">
    <location>
        <begin position="102"/>
        <end position="155"/>
    </location>
</feature>
<protein>
    <submittedName>
        <fullName evidence="2">Uncharacterized protein</fullName>
    </submittedName>
</protein>
<evidence type="ECO:0000313" key="3">
    <source>
        <dbReference type="Proteomes" id="UP000807353"/>
    </source>
</evidence>
<dbReference type="OrthoDB" id="3892913at2759"/>
<feature type="compositionally biased region" description="Basic and acidic residues" evidence="1">
    <location>
        <begin position="188"/>
        <end position="198"/>
    </location>
</feature>
<feature type="compositionally biased region" description="Low complexity" evidence="1">
    <location>
        <begin position="70"/>
        <end position="81"/>
    </location>
</feature>